<evidence type="ECO:0000256" key="2">
    <source>
        <dbReference type="ARBA" id="ARBA00023054"/>
    </source>
</evidence>
<comment type="subcellular location">
    <subcellularLocation>
        <location evidence="1 4">Nucleus</location>
    </subcellularLocation>
</comment>
<dbReference type="InterPro" id="IPR053271">
    <property type="entry name" value="DDT_domain"/>
</dbReference>
<accession>A0AAQ3Q3R1</accession>
<dbReference type="Pfam" id="PF02791">
    <property type="entry name" value="DDT"/>
    <property type="match status" value="1"/>
</dbReference>
<dbReference type="PROSITE" id="PS50827">
    <property type="entry name" value="DDT"/>
    <property type="match status" value="1"/>
</dbReference>
<reference evidence="8 9" key="1">
    <citation type="submission" date="2023-10" db="EMBL/GenBank/DDBJ databases">
        <title>Chromosome-scale genome assembly provides insights into flower coloration mechanisms of Canna indica.</title>
        <authorList>
            <person name="Li C."/>
        </authorList>
    </citation>
    <scope>NUCLEOTIDE SEQUENCE [LARGE SCALE GENOMIC DNA]</scope>
    <source>
        <tissue evidence="8">Flower</tissue>
    </source>
</reference>
<dbReference type="GO" id="GO:0000785">
    <property type="term" value="C:chromatin"/>
    <property type="evidence" value="ECO:0007669"/>
    <property type="project" value="UniProtKB-ARBA"/>
</dbReference>
<dbReference type="Pfam" id="PF10537">
    <property type="entry name" value="WAC_Acf1_DNA_bd"/>
    <property type="match status" value="1"/>
</dbReference>
<feature type="region of interest" description="Disordered" evidence="5">
    <location>
        <begin position="493"/>
        <end position="591"/>
    </location>
</feature>
<protein>
    <submittedName>
        <fullName evidence="8">DDT domain-containing protein</fullName>
    </submittedName>
</protein>
<feature type="compositionally biased region" description="Basic and acidic residues" evidence="5">
    <location>
        <begin position="570"/>
        <end position="591"/>
    </location>
</feature>
<dbReference type="PANTHER" id="PTHR15546">
    <property type="entry name" value="BROMODOMAIN ADJACENT TO ZINC FINGER DOMAIN, 2A"/>
    <property type="match status" value="1"/>
</dbReference>
<feature type="domain" description="DDT" evidence="6">
    <location>
        <begin position="333"/>
        <end position="394"/>
    </location>
</feature>
<evidence type="ECO:0000259" key="7">
    <source>
        <dbReference type="PROSITE" id="PS51136"/>
    </source>
</evidence>
<proteinExistence type="predicted"/>
<keyword evidence="9" id="KW-1185">Reference proteome</keyword>
<evidence type="ECO:0000256" key="1">
    <source>
        <dbReference type="ARBA" id="ARBA00004123"/>
    </source>
</evidence>
<dbReference type="InterPro" id="IPR028941">
    <property type="entry name" value="WHIM2_dom"/>
</dbReference>
<dbReference type="InterPro" id="IPR013136">
    <property type="entry name" value="WSTF_Acf1_Cbp146"/>
</dbReference>
<feature type="compositionally biased region" description="Basic and acidic residues" evidence="5">
    <location>
        <begin position="493"/>
        <end position="503"/>
    </location>
</feature>
<dbReference type="SMART" id="SM00571">
    <property type="entry name" value="DDT"/>
    <property type="match status" value="1"/>
</dbReference>
<feature type="compositionally biased region" description="Basic and acidic residues" evidence="5">
    <location>
        <begin position="511"/>
        <end position="555"/>
    </location>
</feature>
<dbReference type="PANTHER" id="PTHR15546:SF2">
    <property type="entry name" value="DDT DOMAIN-CONTAINING PROTEIN DDB_G0282237"/>
    <property type="match status" value="1"/>
</dbReference>
<dbReference type="Pfam" id="PF15612">
    <property type="entry name" value="WHIM1"/>
    <property type="match status" value="1"/>
</dbReference>
<evidence type="ECO:0000259" key="6">
    <source>
        <dbReference type="PROSITE" id="PS50827"/>
    </source>
</evidence>
<sequence>MPLYKRRTFSLLESPKDLDAHDFVFQIRFTKEIFRDYEYPLLQCFLTHFCFDNASSLAIFLNLVYNADLNLTFCSIFREYLKRLNLYRQRLWTCKVTGKTNLTYEEALVSEHHATEKVQQFPKDFIAPVLRMIQFSTATLKDLVDEMYDKLQESLFEGLELQGRKDDTVVSCKVLEILNDGDALQYRVGWIDKYKKIFDSSIVKAEDLIHTKRPFSRRVLREFIRESTRQAAPWVIHDKLAKEHGIATEPPEEMRDQLILQNGSTWITKKSSKDSENLNISKKRKEFGNENLEDLGLKIKKGYPIDDLLVRPAPNDPIFTERPPLTSQFNVPMDCVGDLLMVWDFCCTFGKLLHLWPFALDDFENAICHKDSNLILTVEIHSSILNLLIKDEGEYFLVIKDRRRKSKIKLSNWTEFLCDFLEMKDREGFSSHLGTIKRGHYGLLETHLKLSILRELIREALETNAIRGKLDERFEQQQALAAIKRDEARRKKLKVENSDKETNEVCITENGNRDDQSSALKETDAGHVNEVHLPDKADNRERKHQSSAEASKKLNMENGYHTKSMKGQRRGKDKEKEAQDKKPDATGEHLEREIEKLSVRTNSLGKDRNYNRYWFFRREGRLFVESSDSMQWGYYTTKEELDALLGSLNPKGERERGLKRQLEKYYNRISLALHKRSKDIAQKILLEENVLRRSTRVRAQPRDGSATAFLRYVNKWREI</sequence>
<evidence type="ECO:0000256" key="3">
    <source>
        <dbReference type="ARBA" id="ARBA00023242"/>
    </source>
</evidence>
<keyword evidence="2" id="KW-0175">Coiled coil</keyword>
<evidence type="ECO:0000313" key="9">
    <source>
        <dbReference type="Proteomes" id="UP001327560"/>
    </source>
</evidence>
<dbReference type="InterPro" id="IPR018501">
    <property type="entry name" value="DDT_dom"/>
</dbReference>
<dbReference type="AlphaFoldDB" id="A0AAQ3Q3R1"/>
<name>A0AAQ3Q3R1_9LILI</name>
<organism evidence="8 9">
    <name type="scientific">Canna indica</name>
    <name type="common">Indian-shot</name>
    <dbReference type="NCBI Taxonomy" id="4628"/>
    <lineage>
        <taxon>Eukaryota</taxon>
        <taxon>Viridiplantae</taxon>
        <taxon>Streptophyta</taxon>
        <taxon>Embryophyta</taxon>
        <taxon>Tracheophyta</taxon>
        <taxon>Spermatophyta</taxon>
        <taxon>Magnoliopsida</taxon>
        <taxon>Liliopsida</taxon>
        <taxon>Zingiberales</taxon>
        <taxon>Cannaceae</taxon>
        <taxon>Canna</taxon>
    </lineage>
</organism>
<feature type="domain" description="WAC" evidence="7">
    <location>
        <begin position="62"/>
        <end position="167"/>
    </location>
</feature>
<gene>
    <name evidence="8" type="ORF">Cni_G06088</name>
</gene>
<keyword evidence="3 4" id="KW-0539">Nucleus</keyword>
<dbReference type="PROSITE" id="PS51136">
    <property type="entry name" value="WAC"/>
    <property type="match status" value="1"/>
</dbReference>
<evidence type="ECO:0000313" key="8">
    <source>
        <dbReference type="EMBL" id="WOK97380.1"/>
    </source>
</evidence>
<dbReference type="Proteomes" id="UP001327560">
    <property type="component" value="Chromosome 2"/>
</dbReference>
<dbReference type="EMBL" id="CP136891">
    <property type="protein sequence ID" value="WOK97380.1"/>
    <property type="molecule type" value="Genomic_DNA"/>
</dbReference>
<evidence type="ECO:0000256" key="5">
    <source>
        <dbReference type="SAM" id="MobiDB-lite"/>
    </source>
</evidence>
<evidence type="ECO:0000256" key="4">
    <source>
        <dbReference type="PROSITE-ProRule" id="PRU00475"/>
    </source>
</evidence>
<dbReference type="InterPro" id="IPR028942">
    <property type="entry name" value="WHIM1_dom"/>
</dbReference>
<dbReference type="Pfam" id="PF15613">
    <property type="entry name" value="WSD"/>
    <property type="match status" value="1"/>
</dbReference>
<dbReference type="GO" id="GO:0005634">
    <property type="term" value="C:nucleus"/>
    <property type="evidence" value="ECO:0007669"/>
    <property type="project" value="UniProtKB-SubCell"/>
</dbReference>